<dbReference type="KEGG" id="poj:PtoMrB4_04750"/>
<evidence type="ECO:0000313" key="3">
    <source>
        <dbReference type="Proteomes" id="UP000501237"/>
    </source>
</evidence>
<evidence type="ECO:0008006" key="4">
    <source>
        <dbReference type="Google" id="ProtNLM"/>
    </source>
</evidence>
<dbReference type="EMBL" id="AP022642">
    <property type="protein sequence ID" value="BCA26498.1"/>
    <property type="molecule type" value="Genomic_DNA"/>
</dbReference>
<dbReference type="Proteomes" id="UP000501237">
    <property type="component" value="Chromosome"/>
</dbReference>
<organism evidence="2 3">
    <name type="scientific">Metapseudomonas otitidis</name>
    <dbReference type="NCBI Taxonomy" id="319939"/>
    <lineage>
        <taxon>Bacteria</taxon>
        <taxon>Pseudomonadati</taxon>
        <taxon>Pseudomonadota</taxon>
        <taxon>Gammaproteobacteria</taxon>
        <taxon>Pseudomonadales</taxon>
        <taxon>Pseudomonadaceae</taxon>
        <taxon>Metapseudomonas</taxon>
    </lineage>
</organism>
<dbReference type="RefSeq" id="WP_172432404.1">
    <property type="nucleotide sequence ID" value="NZ_AP022642.1"/>
</dbReference>
<evidence type="ECO:0000313" key="2">
    <source>
        <dbReference type="EMBL" id="BCA26498.1"/>
    </source>
</evidence>
<name>A0A679GDP1_9GAMM</name>
<gene>
    <name evidence="2" type="ORF">PtoMrB4_04750</name>
</gene>
<keyword evidence="1" id="KW-0732">Signal</keyword>
<proteinExistence type="predicted"/>
<dbReference type="AlphaFoldDB" id="A0A679GDP1"/>
<protein>
    <recommendedName>
        <fullName evidence="4">Type 1 fimbrial protein</fullName>
    </recommendedName>
</protein>
<feature type="signal peptide" evidence="1">
    <location>
        <begin position="1"/>
        <end position="23"/>
    </location>
</feature>
<reference evidence="2 3" key="1">
    <citation type="journal article" date="2020" name="Microbiol. Resour. Announc.">
        <title>Complete genome sequence of Pseudomonas otitidis strain MrB4, isolated from Lake Biwa in Japan.</title>
        <authorList>
            <person name="Miyazaki K."/>
            <person name="Hase E."/>
            <person name="Maruya T."/>
        </authorList>
    </citation>
    <scope>NUCLEOTIDE SEQUENCE [LARGE SCALE GENOMIC DNA]</scope>
    <source>
        <strain evidence="2 3">MrB4</strain>
    </source>
</reference>
<dbReference type="GeneID" id="57395685"/>
<sequence length="103" mass="10858">MKKILSLSAVALFLALGAAQANANEPARGQITFQGRIVKDMCSVPTNVWQNNVGRANGISPRTTTDPFHDSACAGVAQTQSVAMKPITTRSGRKAGIITVTFN</sequence>
<accession>A0A679GDP1</accession>
<feature type="chain" id="PRO_5025435054" description="Type 1 fimbrial protein" evidence="1">
    <location>
        <begin position="24"/>
        <end position="103"/>
    </location>
</feature>
<evidence type="ECO:0000256" key="1">
    <source>
        <dbReference type="SAM" id="SignalP"/>
    </source>
</evidence>